<accession>A0A4R6ASQ8</accession>
<reference evidence="1 2" key="1">
    <citation type="submission" date="2019-03" db="EMBL/GenBank/DDBJ databases">
        <title>Rhodobacteraceae bacterium SM1902, a new member of the family Rhodobacteraceae isolated from Yantai.</title>
        <authorList>
            <person name="Sun Y."/>
        </authorList>
    </citation>
    <scope>NUCLEOTIDE SEQUENCE [LARGE SCALE GENOMIC DNA]</scope>
    <source>
        <strain evidence="1 2">SM1902</strain>
    </source>
</reference>
<gene>
    <name evidence="1" type="ORF">E2L05_16085</name>
</gene>
<evidence type="ECO:0000313" key="1">
    <source>
        <dbReference type="EMBL" id="TDL85176.1"/>
    </source>
</evidence>
<evidence type="ECO:0000313" key="2">
    <source>
        <dbReference type="Proteomes" id="UP000294562"/>
    </source>
</evidence>
<dbReference type="Proteomes" id="UP000294562">
    <property type="component" value="Unassembled WGS sequence"/>
</dbReference>
<dbReference type="EMBL" id="SMZO01000048">
    <property type="protein sequence ID" value="TDL85176.1"/>
    <property type="molecule type" value="Genomic_DNA"/>
</dbReference>
<organism evidence="1 2">
    <name type="scientific">Meridianimarinicoccus aquatilis</name>
    <dbReference type="NCBI Taxonomy" id="2552766"/>
    <lineage>
        <taxon>Bacteria</taxon>
        <taxon>Pseudomonadati</taxon>
        <taxon>Pseudomonadota</taxon>
        <taxon>Alphaproteobacteria</taxon>
        <taxon>Rhodobacterales</taxon>
        <taxon>Paracoccaceae</taxon>
        <taxon>Meridianimarinicoccus</taxon>
    </lineage>
</organism>
<protein>
    <submittedName>
        <fullName evidence="1">Uncharacterized protein</fullName>
    </submittedName>
</protein>
<dbReference type="RefSeq" id="WP_133343890.1">
    <property type="nucleotide sequence ID" value="NZ_SMZO01000048.1"/>
</dbReference>
<keyword evidence="2" id="KW-1185">Reference proteome</keyword>
<name>A0A4R6ASQ8_9RHOB</name>
<sequence>MAIWYAVAVFLAGLGDGATEFLIRIQVLSNEQKLIAAFFVQSAGNDHQAVYAWIIAPFQKGLNDIWIVADKYLVNERFSKRLSGWIEVQNFLKKAGDRFIMRVHGVLRWVDA</sequence>
<proteinExistence type="predicted"/>
<dbReference type="AlphaFoldDB" id="A0A4R6ASQ8"/>
<comment type="caution">
    <text evidence="1">The sequence shown here is derived from an EMBL/GenBank/DDBJ whole genome shotgun (WGS) entry which is preliminary data.</text>
</comment>